<dbReference type="PROSITE" id="PS50244">
    <property type="entry name" value="S5A_REDUCTASE"/>
    <property type="match status" value="1"/>
</dbReference>
<comment type="similarity">
    <text evidence="3">Belongs to the steroid 5-alpha reductase family.</text>
</comment>
<dbReference type="AlphaFoldDB" id="A0A9P8RL34"/>
<accession>A0A9P8RL34</accession>
<keyword evidence="20" id="KW-1185">Reference proteome</keyword>
<dbReference type="GO" id="GO:0005789">
    <property type="term" value="C:endoplasmic reticulum membrane"/>
    <property type="evidence" value="ECO:0007669"/>
    <property type="project" value="UniProtKB-SubCell"/>
</dbReference>
<evidence type="ECO:0000256" key="7">
    <source>
        <dbReference type="ARBA" id="ARBA00022824"/>
    </source>
</evidence>
<comment type="caution">
    <text evidence="19">The sequence shown here is derived from an EMBL/GenBank/DDBJ whole genome shotgun (WGS) entry which is preliminary data.</text>
</comment>
<keyword evidence="6 17" id="KW-0812">Transmembrane</keyword>
<reference evidence="19" key="1">
    <citation type="submission" date="2021-03" db="EMBL/GenBank/DDBJ databases">
        <title>Comparative genomics and phylogenomic investigation of the class Geoglossomycetes provide insights into ecological specialization and systematics.</title>
        <authorList>
            <person name="Melie T."/>
            <person name="Pirro S."/>
            <person name="Miller A.N."/>
            <person name="Quandt A."/>
        </authorList>
    </citation>
    <scope>NUCLEOTIDE SEQUENCE</scope>
    <source>
        <strain evidence="19">CAQ_001_2017</strain>
    </source>
</reference>
<evidence type="ECO:0000256" key="13">
    <source>
        <dbReference type="ARBA" id="ARBA00023136"/>
    </source>
</evidence>
<keyword evidence="5" id="KW-0444">Lipid biosynthesis</keyword>
<evidence type="ECO:0000256" key="1">
    <source>
        <dbReference type="ARBA" id="ARBA00004477"/>
    </source>
</evidence>
<dbReference type="InterPro" id="IPR039357">
    <property type="entry name" value="SRD5A/TECR"/>
</dbReference>
<keyword evidence="10 17" id="KW-1133">Transmembrane helix</keyword>
<dbReference type="PANTHER" id="PTHR10556:SF28">
    <property type="entry name" value="VERY-LONG-CHAIN ENOYL-COA REDUCTASE"/>
    <property type="match status" value="1"/>
</dbReference>
<evidence type="ECO:0000256" key="3">
    <source>
        <dbReference type="ARBA" id="ARBA00007742"/>
    </source>
</evidence>
<dbReference type="Proteomes" id="UP000750711">
    <property type="component" value="Unassembled WGS sequence"/>
</dbReference>
<comment type="catalytic activity">
    <reaction evidence="15">
        <text>a very-long-chain 2,3-saturated fatty acyl-CoA + NADP(+) = a very-long-chain (2E)-enoyl-CoA + NADPH + H(+)</text>
        <dbReference type="Rhea" id="RHEA:14473"/>
        <dbReference type="ChEBI" id="CHEBI:15378"/>
        <dbReference type="ChEBI" id="CHEBI:57783"/>
        <dbReference type="ChEBI" id="CHEBI:58349"/>
        <dbReference type="ChEBI" id="CHEBI:83724"/>
        <dbReference type="ChEBI" id="CHEBI:83728"/>
        <dbReference type="EC" id="1.3.1.93"/>
    </reaction>
</comment>
<evidence type="ECO:0000256" key="5">
    <source>
        <dbReference type="ARBA" id="ARBA00022516"/>
    </source>
</evidence>
<feature type="domain" description="3-oxo-5-alpha-steroid 4-dehydrogenase C-terminal" evidence="18">
    <location>
        <begin position="155"/>
        <end position="305"/>
    </location>
</feature>
<dbReference type="GO" id="GO:0102758">
    <property type="term" value="F:very-long-chain enoyl-CoA reductase activity"/>
    <property type="evidence" value="ECO:0007669"/>
    <property type="project" value="UniProtKB-EC"/>
</dbReference>
<comment type="function">
    <text evidence="16">Catalyzes the last of the four reactions of the long-chain fatty acids elongation cycle. This endoplasmic reticulum-bound enzymatic process, allows the addition of 2 carbons to the chain of long- and very long-chain fatty acids/VLCFAs per cycle. This enzyme reduces the trans-2,3-enoyl-CoA fatty acid intermediate to an acyl-CoA that can be further elongated by entering a new cycle of elongation. Thereby, it participates in the production of VLCFAs of different chain lengths that are involved in multiple biological processes as precursors of membrane lipids and lipid mediators.</text>
</comment>
<dbReference type="EC" id="1.3.1.93" evidence="4"/>
<evidence type="ECO:0000256" key="8">
    <source>
        <dbReference type="ARBA" id="ARBA00022832"/>
    </source>
</evidence>
<evidence type="ECO:0000256" key="14">
    <source>
        <dbReference type="ARBA" id="ARBA00023160"/>
    </source>
</evidence>
<sequence>MTSEAVTLSVRARGKPIKNLPEEFVIAPGGSAAQLYRALASKSRLPIHRLRITKGIDGSYIPDSQAVTIHRTGLREQSVIYVKDLGPQVAWRTVFVVEYLGPLLIHPLVYLLRPYIYKTNEPPSELQTLSLILITAHFLKRELETLFVHRFSLATMPAFNIFKNSFHYWVLAGANLAYWIYGPNSPTARPSNPAITYPAVALYVISQAGNLSTHITLRNLRSPGSTERGIPKGIGFDLVTCPNYLFETLSWVAIWIVTWSLSAGLFILVAVGQMAPWARKKEVKYRKEFPGKYKKKKYSMIPGLF</sequence>
<feature type="transmembrane region" description="Helical" evidence="17">
    <location>
        <begin position="249"/>
        <end position="271"/>
    </location>
</feature>
<dbReference type="GO" id="GO:0042761">
    <property type="term" value="P:very long-chain fatty acid biosynthetic process"/>
    <property type="evidence" value="ECO:0007669"/>
    <property type="project" value="TreeGrafter"/>
</dbReference>
<dbReference type="Pfam" id="PF02544">
    <property type="entry name" value="Steroid_dh"/>
    <property type="match status" value="1"/>
</dbReference>
<comment type="pathway">
    <text evidence="2">Lipid metabolism; fatty acid biosynthesis.</text>
</comment>
<proteinExistence type="inferred from homology"/>
<evidence type="ECO:0000259" key="18">
    <source>
        <dbReference type="Pfam" id="PF02544"/>
    </source>
</evidence>
<keyword evidence="9" id="KW-0521">NADP</keyword>
<keyword evidence="7" id="KW-0256">Endoplasmic reticulum</keyword>
<evidence type="ECO:0000256" key="16">
    <source>
        <dbReference type="ARBA" id="ARBA00058640"/>
    </source>
</evidence>
<evidence type="ECO:0000313" key="19">
    <source>
        <dbReference type="EMBL" id="KAH0555976.1"/>
    </source>
</evidence>
<keyword evidence="12" id="KW-0443">Lipid metabolism</keyword>
<keyword evidence="13 17" id="KW-0472">Membrane</keyword>
<evidence type="ECO:0000256" key="2">
    <source>
        <dbReference type="ARBA" id="ARBA00005194"/>
    </source>
</evidence>
<evidence type="ECO:0000256" key="4">
    <source>
        <dbReference type="ARBA" id="ARBA00012530"/>
    </source>
</evidence>
<keyword evidence="14" id="KW-0275">Fatty acid biosynthesis</keyword>
<comment type="subcellular location">
    <subcellularLocation>
        <location evidence="1">Endoplasmic reticulum membrane</location>
        <topology evidence="1">Multi-pass membrane protein</topology>
    </subcellularLocation>
</comment>
<evidence type="ECO:0000256" key="11">
    <source>
        <dbReference type="ARBA" id="ARBA00023002"/>
    </source>
</evidence>
<evidence type="ECO:0000256" key="6">
    <source>
        <dbReference type="ARBA" id="ARBA00022692"/>
    </source>
</evidence>
<protein>
    <recommendedName>
        <fullName evidence="4">very-long-chain enoyl-CoA reductase</fullName>
        <ecNumber evidence="4">1.3.1.93</ecNumber>
    </recommendedName>
</protein>
<evidence type="ECO:0000256" key="9">
    <source>
        <dbReference type="ARBA" id="ARBA00022857"/>
    </source>
</evidence>
<keyword evidence="11" id="KW-0560">Oxidoreductase</keyword>
<dbReference type="InterPro" id="IPR001104">
    <property type="entry name" value="3-oxo-5_a-steroid_4-DH_C"/>
</dbReference>
<organism evidence="19 20">
    <name type="scientific">Trichoglossum hirsutum</name>
    <dbReference type="NCBI Taxonomy" id="265104"/>
    <lineage>
        <taxon>Eukaryota</taxon>
        <taxon>Fungi</taxon>
        <taxon>Dikarya</taxon>
        <taxon>Ascomycota</taxon>
        <taxon>Pezizomycotina</taxon>
        <taxon>Geoglossomycetes</taxon>
        <taxon>Geoglossales</taxon>
        <taxon>Geoglossaceae</taxon>
        <taxon>Trichoglossum</taxon>
    </lineage>
</organism>
<dbReference type="FunFam" id="1.20.120.1630:FF:000010">
    <property type="entry name" value="Steroid alpha reductase family protein"/>
    <property type="match status" value="1"/>
</dbReference>
<keyword evidence="8" id="KW-0276">Fatty acid metabolism</keyword>
<gene>
    <name evidence="19" type="ORF">GP486_006083</name>
</gene>
<evidence type="ECO:0000313" key="20">
    <source>
        <dbReference type="Proteomes" id="UP000750711"/>
    </source>
</evidence>
<evidence type="ECO:0000256" key="17">
    <source>
        <dbReference type="SAM" id="Phobius"/>
    </source>
</evidence>
<dbReference type="EMBL" id="JAGHQM010001278">
    <property type="protein sequence ID" value="KAH0555976.1"/>
    <property type="molecule type" value="Genomic_DNA"/>
</dbReference>
<evidence type="ECO:0000256" key="10">
    <source>
        <dbReference type="ARBA" id="ARBA00022989"/>
    </source>
</evidence>
<evidence type="ECO:0000256" key="12">
    <source>
        <dbReference type="ARBA" id="ARBA00023098"/>
    </source>
</evidence>
<evidence type="ECO:0000256" key="15">
    <source>
        <dbReference type="ARBA" id="ARBA00051495"/>
    </source>
</evidence>
<name>A0A9P8RL34_9PEZI</name>
<dbReference type="PANTHER" id="PTHR10556">
    <property type="entry name" value="3-OXO-5-ALPHA-STEROID 4-DEHYDROGENASE"/>
    <property type="match status" value="1"/>
</dbReference>